<dbReference type="GO" id="GO:0003677">
    <property type="term" value="F:DNA binding"/>
    <property type="evidence" value="ECO:0007669"/>
    <property type="project" value="UniProtKB-KW"/>
</dbReference>
<evidence type="ECO:0000259" key="4">
    <source>
        <dbReference type="PROSITE" id="PS51192"/>
    </source>
</evidence>
<dbReference type="InterPro" id="IPR044972">
    <property type="entry name" value="Mot1"/>
</dbReference>
<protein>
    <recommendedName>
        <fullName evidence="8">Helicase</fullName>
    </recommendedName>
</protein>
<dbReference type="SUPFAM" id="SSF52540">
    <property type="entry name" value="P-loop containing nucleoside triphosphate hydrolases"/>
    <property type="match status" value="2"/>
</dbReference>
<dbReference type="InterPro" id="IPR049730">
    <property type="entry name" value="SNF2/RAD54-like_C"/>
</dbReference>
<dbReference type="InterPro" id="IPR011989">
    <property type="entry name" value="ARM-like"/>
</dbReference>
<dbReference type="PROSITE" id="PS51194">
    <property type="entry name" value="HELICASE_CTER"/>
    <property type="match status" value="1"/>
</dbReference>
<keyword evidence="3" id="KW-0238">DNA-binding</keyword>
<accession>K3X1C5</accession>
<dbReference type="InterPro" id="IPR022707">
    <property type="entry name" value="Mot1_central_dom"/>
</dbReference>
<dbReference type="Pfam" id="PF00271">
    <property type="entry name" value="Helicase_C"/>
    <property type="match status" value="1"/>
</dbReference>
<dbReference type="SUPFAM" id="SSF48371">
    <property type="entry name" value="ARM repeat"/>
    <property type="match status" value="1"/>
</dbReference>
<name>K3X1C5_GLOUD</name>
<evidence type="ECO:0000256" key="1">
    <source>
        <dbReference type="ARBA" id="ARBA00022801"/>
    </source>
</evidence>
<keyword evidence="2" id="KW-0347">Helicase</keyword>
<dbReference type="Pfam" id="PF00176">
    <property type="entry name" value="SNF2-rel_dom"/>
    <property type="match status" value="1"/>
</dbReference>
<evidence type="ECO:0008006" key="8">
    <source>
        <dbReference type="Google" id="ProtNLM"/>
    </source>
</evidence>
<dbReference type="EnsemblProtists" id="PYU1_T011024">
    <property type="protein sequence ID" value="PYU1_T011024"/>
    <property type="gene ID" value="PYU1_G011000"/>
</dbReference>
<dbReference type="InterPro" id="IPR000330">
    <property type="entry name" value="SNF2_N"/>
</dbReference>
<feature type="domain" description="Helicase ATP-binding" evidence="4">
    <location>
        <begin position="958"/>
        <end position="1134"/>
    </location>
</feature>
<dbReference type="OMA" id="WYSDIAC"/>
<evidence type="ECO:0000256" key="2">
    <source>
        <dbReference type="ARBA" id="ARBA00022806"/>
    </source>
</evidence>
<reference evidence="7" key="1">
    <citation type="journal article" date="2010" name="Genome Biol.">
        <title>Genome sequence of the necrotrophic plant pathogen Pythium ultimum reveals original pathogenicity mechanisms and effector repertoire.</title>
        <authorList>
            <person name="Levesque C.A."/>
            <person name="Brouwer H."/>
            <person name="Cano L."/>
            <person name="Hamilton J.P."/>
            <person name="Holt C."/>
            <person name="Huitema E."/>
            <person name="Raffaele S."/>
            <person name="Robideau G.P."/>
            <person name="Thines M."/>
            <person name="Win J."/>
            <person name="Zerillo M.M."/>
            <person name="Beakes G.W."/>
            <person name="Boore J.L."/>
            <person name="Busam D."/>
            <person name="Dumas B."/>
            <person name="Ferriera S."/>
            <person name="Fuerstenberg S.I."/>
            <person name="Gachon C.M."/>
            <person name="Gaulin E."/>
            <person name="Govers F."/>
            <person name="Grenville-Briggs L."/>
            <person name="Horner N."/>
            <person name="Hostetler J."/>
            <person name="Jiang R.H."/>
            <person name="Johnson J."/>
            <person name="Krajaejun T."/>
            <person name="Lin H."/>
            <person name="Meijer H.J."/>
            <person name="Moore B."/>
            <person name="Morris P."/>
            <person name="Phuntmart V."/>
            <person name="Puiu D."/>
            <person name="Shetty J."/>
            <person name="Stajich J.E."/>
            <person name="Tripathy S."/>
            <person name="Wawra S."/>
            <person name="van West P."/>
            <person name="Whitty B.R."/>
            <person name="Coutinho P.M."/>
            <person name="Henrissat B."/>
            <person name="Martin F."/>
            <person name="Thomas P.D."/>
            <person name="Tyler B.M."/>
            <person name="De Vries R.P."/>
            <person name="Kamoun S."/>
            <person name="Yandell M."/>
            <person name="Tisserat N."/>
            <person name="Buell C.R."/>
        </authorList>
    </citation>
    <scope>NUCLEOTIDE SEQUENCE</scope>
    <source>
        <strain evidence="7">DAOM:BR144</strain>
    </source>
</reference>
<dbReference type="PANTHER" id="PTHR36498">
    <property type="entry name" value="TATA-BINDING PROTEIN-ASSOCIATED FACTOR 172"/>
    <property type="match status" value="1"/>
</dbReference>
<dbReference type="SMART" id="SM00487">
    <property type="entry name" value="DEXDc"/>
    <property type="match status" value="1"/>
</dbReference>
<dbReference type="Gene3D" id="3.40.50.300">
    <property type="entry name" value="P-loop containing nucleotide triphosphate hydrolases"/>
    <property type="match status" value="1"/>
</dbReference>
<proteinExistence type="predicted"/>
<dbReference type="VEuPathDB" id="FungiDB:PYU1_G011000"/>
<dbReference type="Pfam" id="PF12054">
    <property type="entry name" value="DUF3535"/>
    <property type="match status" value="1"/>
</dbReference>
<dbReference type="GO" id="GO:0016887">
    <property type="term" value="F:ATP hydrolysis activity"/>
    <property type="evidence" value="ECO:0007669"/>
    <property type="project" value="InterPro"/>
</dbReference>
<evidence type="ECO:0000256" key="3">
    <source>
        <dbReference type="ARBA" id="ARBA00023125"/>
    </source>
</evidence>
<dbReference type="InterPro" id="IPR038718">
    <property type="entry name" value="SNF2-like_sf"/>
</dbReference>
<dbReference type="InParanoid" id="K3X1C5"/>
<keyword evidence="2" id="KW-0547">Nucleotide-binding</keyword>
<dbReference type="Proteomes" id="UP000019132">
    <property type="component" value="Unassembled WGS sequence"/>
</dbReference>
<dbReference type="InterPro" id="IPR001650">
    <property type="entry name" value="Helicase_C-like"/>
</dbReference>
<dbReference type="PROSITE" id="PS51192">
    <property type="entry name" value="HELICASE_ATP_BIND_1"/>
    <property type="match status" value="1"/>
</dbReference>
<evidence type="ECO:0000313" key="7">
    <source>
        <dbReference type="Proteomes" id="UP000019132"/>
    </source>
</evidence>
<dbReference type="CDD" id="cd18793">
    <property type="entry name" value="SF2_C_SNF"/>
    <property type="match status" value="1"/>
</dbReference>
<sequence length="1540" mass="171553">MTHLHIVANLLADLFECIFDAKWEVRHGALLSLRQIFLASHFIESLDASGVPISHERNGVDYIETWLEECLVRCICVLALDQFVDYSADGSVSPVREICAQVFGILLGSLRSEELLVAYLQILRTLLTGSTWHACHGGLLGLKYLMQAHRPHASTLVPLFFNDIVDAFEYRQGEEEVMVLTADMFGEFAMYLERIPHSQLQKTAELLWKALAEHANAGLVPASTVRALSVWYNHQPLRSILEQNQGFAEWTWSNLHHVVPMIHQPMRTVRLSTVICAGAMFQNESSLDFRAAIAFVRYLLPHLLLQLLQDHDEGVRSHSLQAWKAVVACCSKYGVLVSAISAEQLDIWVNLLWSTEGIKHLNADYDNPSRKKTNRKSKYPAFVMVRSAKEDNSAAQVAYADAIGFLGSHLPLTSLFVGAMTRKLLASVQSVSGERQCGALLAISHWAFYEKNEKDDTKEHERTARLQYLVNELGPALESMSKQDWMARFSQVPGSGNAVLYSEQAGLLKRIRIMEARIVDIFAASGITCESSPHVFSSSSAADMSRAIAEHVALFPYNRLLDQPTQFELAHFKRQDLFLVDESIQQGFARFYHRVQGLGTCAFCNLLPIPEKKSGFLVKALMDSIKQEENADFQRLSAQTIARFVVSQAHIQRKCIAKILSNLCNSAVALVSSDPRKQESPTRDPALAELLRKTAIRAEGAENALQAICEAAGEDLFLTCPVLGNIVVKAWASSSLDDTVMQQSMHLICALVPSIHTKAYAQCLAWLQQLAALALQPFQVRKTQEAIADAISIICSHANTHQRTAMLVLFQHCFTVFGGSSSRATKDELFGAMLVLNRIVGGLKADVTPYIPSLVHFSMKSMSFQDADVRSLAARAFADLVPLIPLQMDLQVSSSGMKQENGVEFGSSRGIVGQNQVSREFLENLLEGKAVKHVDVSTLLFGGIALRSYQQHGVDWLSFLVENNLHGILADDMGLGKTLQTLATIAAASQPNQEDKQQSGTSFCLVVCPPVVAHHWITEAQNRLPDSFSRIIDYSVSSAERKSLREELKPSRMARRSTLVVTTYSILRMDIDFLKQIEYSFVVLDEAHLIRNPTTSLFAAVQQLHALHRLALSGTPLQNNVADLWSLFEFLMPGYLGEFALFRKEYVLPISKSRERNATPKQKETAALAITRLHQKVLPFILRRTKSEVLKELPPKIITNVVVAMTPLQKKLYTLATTSSSALEESVPRNNELKPLASVISNLHLLRKICVHPALAANDAGISQKMTAKEKKSLSEWNSSGKMVGLHDLLVESCNLGRQSDDVEGRESDDDFHVAQHRCLVFGHLKETLDLIEQMLKKILPRVCYRRLDGRTPQNRRAEIVQQFNDDPSIDILLLTTAVGGLGLTLTGADTVIFMEHSWNPFVDMQAMDRAHRIGQKRTVRVFRLITKESLEEHIMDLQAFKERVATTVVAENDPQASMNKNTKEVLSLLQSSFSIAKMQEQANTASRDARRKSKDFAGSMLPQGAQELLGHLGDLWDESQYDSLSFPDMQGTSELPGSS</sequence>
<evidence type="ECO:0000313" key="6">
    <source>
        <dbReference type="EnsemblProtists" id="PYU1_T011024"/>
    </source>
</evidence>
<dbReference type="PANTHER" id="PTHR36498:SF1">
    <property type="entry name" value="TATA-BINDING PROTEIN-ASSOCIATED FACTOR 172"/>
    <property type="match status" value="1"/>
</dbReference>
<dbReference type="STRING" id="431595.K3X1C5"/>
<dbReference type="InterPro" id="IPR016024">
    <property type="entry name" value="ARM-type_fold"/>
</dbReference>
<dbReference type="Gene3D" id="3.40.50.10810">
    <property type="entry name" value="Tandem AAA-ATPase domain"/>
    <property type="match status" value="1"/>
</dbReference>
<dbReference type="GO" id="GO:0017025">
    <property type="term" value="F:TBP-class protein binding"/>
    <property type="evidence" value="ECO:0007669"/>
    <property type="project" value="InterPro"/>
</dbReference>
<keyword evidence="1" id="KW-0378">Hydrolase</keyword>
<organism evidence="6 7">
    <name type="scientific">Globisporangium ultimum (strain ATCC 200006 / CBS 805.95 / DAOM BR144)</name>
    <name type="common">Pythium ultimum</name>
    <dbReference type="NCBI Taxonomy" id="431595"/>
    <lineage>
        <taxon>Eukaryota</taxon>
        <taxon>Sar</taxon>
        <taxon>Stramenopiles</taxon>
        <taxon>Oomycota</taxon>
        <taxon>Peronosporomycetes</taxon>
        <taxon>Pythiales</taxon>
        <taxon>Pythiaceae</taxon>
        <taxon>Globisporangium</taxon>
    </lineage>
</organism>
<dbReference type="HOGENOM" id="CLU_000315_1_1_1"/>
<dbReference type="SMART" id="SM00490">
    <property type="entry name" value="HELICc"/>
    <property type="match status" value="1"/>
</dbReference>
<dbReference type="InterPro" id="IPR014001">
    <property type="entry name" value="Helicase_ATP-bd"/>
</dbReference>
<keyword evidence="7" id="KW-1185">Reference proteome</keyword>
<dbReference type="Gene3D" id="1.25.10.10">
    <property type="entry name" value="Leucine-rich Repeat Variant"/>
    <property type="match status" value="2"/>
</dbReference>
<dbReference type="GO" id="GO:0004386">
    <property type="term" value="F:helicase activity"/>
    <property type="evidence" value="ECO:0007669"/>
    <property type="project" value="UniProtKB-KW"/>
</dbReference>
<reference evidence="7" key="2">
    <citation type="submission" date="2010-04" db="EMBL/GenBank/DDBJ databases">
        <authorList>
            <person name="Buell R."/>
            <person name="Hamilton J."/>
            <person name="Hostetler J."/>
        </authorList>
    </citation>
    <scope>NUCLEOTIDE SEQUENCE [LARGE SCALE GENOMIC DNA]</scope>
    <source>
        <strain evidence="7">DAOM:BR144</strain>
    </source>
</reference>
<feature type="domain" description="Helicase C-terminal" evidence="5">
    <location>
        <begin position="1308"/>
        <end position="1456"/>
    </location>
</feature>
<keyword evidence="2" id="KW-0067">ATP-binding</keyword>
<evidence type="ECO:0000259" key="5">
    <source>
        <dbReference type="PROSITE" id="PS51194"/>
    </source>
</evidence>
<dbReference type="EMBL" id="GL376590">
    <property type="status" value="NOT_ANNOTATED_CDS"/>
    <property type="molecule type" value="Genomic_DNA"/>
</dbReference>
<reference evidence="6" key="3">
    <citation type="submission" date="2015-02" db="UniProtKB">
        <authorList>
            <consortium name="EnsemblProtists"/>
        </authorList>
    </citation>
    <scope>IDENTIFICATION</scope>
    <source>
        <strain evidence="6">DAOM BR144</strain>
    </source>
</reference>
<dbReference type="eggNOG" id="KOG0392">
    <property type="taxonomic scope" value="Eukaryota"/>
</dbReference>
<dbReference type="InterPro" id="IPR027417">
    <property type="entry name" value="P-loop_NTPase"/>
</dbReference>
<dbReference type="GO" id="GO:0005524">
    <property type="term" value="F:ATP binding"/>
    <property type="evidence" value="ECO:0007669"/>
    <property type="project" value="InterPro"/>
</dbReference>